<keyword evidence="5 6" id="KW-0472">Membrane</keyword>
<organism evidence="7 8">
    <name type="scientific">Microvirga makkahensis</name>
    <dbReference type="NCBI Taxonomy" id="1128670"/>
    <lineage>
        <taxon>Bacteria</taxon>
        <taxon>Pseudomonadati</taxon>
        <taxon>Pseudomonadota</taxon>
        <taxon>Alphaproteobacteria</taxon>
        <taxon>Hyphomicrobiales</taxon>
        <taxon>Methylobacteriaceae</taxon>
        <taxon>Microvirga</taxon>
    </lineage>
</organism>
<sequence length="170" mass="18366">MRTEQTMPGSHATPPFRRFLVTVLPVVAVAVAGSLVTSPNIPGWYAGLEKPGITPPNWAFPVAWTVLYALMAFSLWRILSLSQDRPGRSGAIAAFFVQLALNSLWSFAFFGAHSPVAGLVVIVALIVAILATIRAFWPLDRLAALLLVPYLAWVLFATALNGAIWQLNGP</sequence>
<dbReference type="FunFam" id="1.20.1260.100:FF:000001">
    <property type="entry name" value="translocator protein 2"/>
    <property type="match status" value="1"/>
</dbReference>
<keyword evidence="3 6" id="KW-0812">Transmembrane</keyword>
<feature type="transmembrane region" description="Helical" evidence="6">
    <location>
        <begin position="20"/>
        <end position="38"/>
    </location>
</feature>
<dbReference type="EMBL" id="WURB01000004">
    <property type="protein sequence ID" value="MXQ11320.1"/>
    <property type="molecule type" value="Genomic_DNA"/>
</dbReference>
<evidence type="ECO:0000256" key="4">
    <source>
        <dbReference type="ARBA" id="ARBA00022989"/>
    </source>
</evidence>
<dbReference type="GO" id="GO:0033013">
    <property type="term" value="P:tetrapyrrole metabolic process"/>
    <property type="evidence" value="ECO:0007669"/>
    <property type="project" value="UniProtKB-ARBA"/>
</dbReference>
<gene>
    <name evidence="7" type="ORF">GR328_07605</name>
</gene>
<dbReference type="Pfam" id="PF03073">
    <property type="entry name" value="TspO_MBR"/>
    <property type="match status" value="1"/>
</dbReference>
<dbReference type="InterPro" id="IPR004307">
    <property type="entry name" value="TspO_MBR"/>
</dbReference>
<dbReference type="GO" id="GO:0016020">
    <property type="term" value="C:membrane"/>
    <property type="evidence" value="ECO:0007669"/>
    <property type="project" value="UniProtKB-SubCell"/>
</dbReference>
<feature type="transmembrane region" description="Helical" evidence="6">
    <location>
        <begin position="91"/>
        <end position="110"/>
    </location>
</feature>
<evidence type="ECO:0000256" key="2">
    <source>
        <dbReference type="ARBA" id="ARBA00007524"/>
    </source>
</evidence>
<keyword evidence="4 6" id="KW-1133">Transmembrane helix</keyword>
<feature type="transmembrane region" description="Helical" evidence="6">
    <location>
        <begin position="116"/>
        <end position="137"/>
    </location>
</feature>
<feature type="transmembrane region" description="Helical" evidence="6">
    <location>
        <begin position="144"/>
        <end position="165"/>
    </location>
</feature>
<protein>
    <submittedName>
        <fullName evidence="7">Tryptophan-rich sensory protein</fullName>
    </submittedName>
</protein>
<comment type="caution">
    <text evidence="7">The sequence shown here is derived from an EMBL/GenBank/DDBJ whole genome shotgun (WGS) entry which is preliminary data.</text>
</comment>
<dbReference type="PIRSF" id="PIRSF005859">
    <property type="entry name" value="PBR"/>
    <property type="match status" value="1"/>
</dbReference>
<dbReference type="PANTHER" id="PTHR10057:SF0">
    <property type="entry name" value="TRANSLOCATOR PROTEIN"/>
    <property type="match status" value="1"/>
</dbReference>
<evidence type="ECO:0000256" key="3">
    <source>
        <dbReference type="ARBA" id="ARBA00022692"/>
    </source>
</evidence>
<dbReference type="RefSeq" id="WP_160883910.1">
    <property type="nucleotide sequence ID" value="NZ_WURB01000004.1"/>
</dbReference>
<comment type="subcellular location">
    <subcellularLocation>
        <location evidence="1">Membrane</location>
        <topology evidence="1">Multi-pass membrane protein</topology>
    </subcellularLocation>
</comment>
<dbReference type="Gene3D" id="1.20.1260.100">
    <property type="entry name" value="TspO/MBR protein"/>
    <property type="match status" value="1"/>
</dbReference>
<name>A0A7X3MQU3_9HYPH</name>
<dbReference type="InterPro" id="IPR038330">
    <property type="entry name" value="TspO/MBR-related_sf"/>
</dbReference>
<comment type="similarity">
    <text evidence="2">Belongs to the TspO/BZRP family.</text>
</comment>
<evidence type="ECO:0000256" key="1">
    <source>
        <dbReference type="ARBA" id="ARBA00004141"/>
    </source>
</evidence>
<dbReference type="CDD" id="cd15904">
    <property type="entry name" value="TSPO_MBR"/>
    <property type="match status" value="1"/>
</dbReference>
<proteinExistence type="inferred from homology"/>
<evidence type="ECO:0000313" key="8">
    <source>
        <dbReference type="Proteomes" id="UP000436483"/>
    </source>
</evidence>
<dbReference type="Proteomes" id="UP000436483">
    <property type="component" value="Unassembled WGS sequence"/>
</dbReference>
<evidence type="ECO:0000313" key="7">
    <source>
        <dbReference type="EMBL" id="MXQ11320.1"/>
    </source>
</evidence>
<keyword evidence="8" id="KW-1185">Reference proteome</keyword>
<feature type="transmembrane region" description="Helical" evidence="6">
    <location>
        <begin position="58"/>
        <end position="79"/>
    </location>
</feature>
<dbReference type="AlphaFoldDB" id="A0A7X3MQU3"/>
<dbReference type="PANTHER" id="PTHR10057">
    <property type="entry name" value="PERIPHERAL-TYPE BENZODIAZEPINE RECEPTOR"/>
    <property type="match status" value="1"/>
</dbReference>
<accession>A0A7X3MQU3</accession>
<dbReference type="OrthoDB" id="9795496at2"/>
<reference evidence="7 8" key="2">
    <citation type="submission" date="2020-01" db="EMBL/GenBank/DDBJ databases">
        <title>Microvirga sp. nov., an arsenate reduction bacterium isolated from Tibet hotspring sediments.</title>
        <authorList>
            <person name="Xian W.-D."/>
            <person name="Li W.-J."/>
        </authorList>
    </citation>
    <scope>NUCLEOTIDE SEQUENCE [LARGE SCALE GENOMIC DNA]</scope>
    <source>
        <strain evidence="7 8">KCTC 23863</strain>
    </source>
</reference>
<evidence type="ECO:0000256" key="5">
    <source>
        <dbReference type="ARBA" id="ARBA00023136"/>
    </source>
</evidence>
<reference evidence="7 8" key="1">
    <citation type="submission" date="2019-12" db="EMBL/GenBank/DDBJ databases">
        <authorList>
            <person name="Yuan C.-G."/>
        </authorList>
    </citation>
    <scope>NUCLEOTIDE SEQUENCE [LARGE SCALE GENOMIC DNA]</scope>
    <source>
        <strain evidence="7 8">KCTC 23863</strain>
    </source>
</reference>
<evidence type="ECO:0000256" key="6">
    <source>
        <dbReference type="SAM" id="Phobius"/>
    </source>
</evidence>